<dbReference type="SUPFAM" id="SSF46689">
    <property type="entry name" value="Homeodomain-like"/>
    <property type="match status" value="1"/>
</dbReference>
<feature type="DNA-binding region" description="H-T-H motif" evidence="4">
    <location>
        <begin position="32"/>
        <end position="51"/>
    </location>
</feature>
<dbReference type="RefSeq" id="WP_053936296.1">
    <property type="nucleotide sequence ID" value="NZ_LAQT01000002.1"/>
</dbReference>
<dbReference type="Gene3D" id="1.10.357.10">
    <property type="entry name" value="Tetracycline Repressor, domain 2"/>
    <property type="match status" value="1"/>
</dbReference>
<dbReference type="PROSITE" id="PS50977">
    <property type="entry name" value="HTH_TETR_2"/>
    <property type="match status" value="1"/>
</dbReference>
<evidence type="ECO:0000256" key="4">
    <source>
        <dbReference type="PROSITE-ProRule" id="PRU00335"/>
    </source>
</evidence>
<feature type="domain" description="HTH tetR-type" evidence="5">
    <location>
        <begin position="9"/>
        <end position="69"/>
    </location>
</feature>
<evidence type="ECO:0000256" key="3">
    <source>
        <dbReference type="ARBA" id="ARBA00023163"/>
    </source>
</evidence>
<keyword evidence="3" id="KW-0804">Transcription</keyword>
<name>A0A0N0GQA4_9NEIS</name>
<dbReference type="OrthoDB" id="9798857at2"/>
<dbReference type="InterPro" id="IPR001647">
    <property type="entry name" value="HTH_TetR"/>
</dbReference>
<dbReference type="InterPro" id="IPR009057">
    <property type="entry name" value="Homeodomain-like_sf"/>
</dbReference>
<keyword evidence="7" id="KW-1185">Reference proteome</keyword>
<proteinExistence type="predicted"/>
<dbReference type="PANTHER" id="PTHR47506:SF7">
    <property type="entry name" value="TRANSCRIPTIONAL REGULATORY PROTEIN"/>
    <property type="match status" value="1"/>
</dbReference>
<dbReference type="PRINTS" id="PR00455">
    <property type="entry name" value="HTHTETR"/>
</dbReference>
<dbReference type="Proteomes" id="UP000037939">
    <property type="component" value="Unassembled WGS sequence"/>
</dbReference>
<dbReference type="Gene3D" id="1.10.10.60">
    <property type="entry name" value="Homeodomain-like"/>
    <property type="match status" value="1"/>
</dbReference>
<accession>A0A0N0GQA4</accession>
<evidence type="ECO:0000313" key="6">
    <source>
        <dbReference type="EMBL" id="KPC54503.1"/>
    </source>
</evidence>
<dbReference type="PANTHER" id="PTHR47506">
    <property type="entry name" value="TRANSCRIPTIONAL REGULATORY PROTEIN"/>
    <property type="match status" value="1"/>
</dbReference>
<protein>
    <submittedName>
        <fullName evidence="6">DNA-binding transcriptional repressor AcrR</fullName>
    </submittedName>
</protein>
<dbReference type="EMBL" id="LAQT01000002">
    <property type="protein sequence ID" value="KPC54503.1"/>
    <property type="molecule type" value="Genomic_DNA"/>
</dbReference>
<evidence type="ECO:0000259" key="5">
    <source>
        <dbReference type="PROSITE" id="PS50977"/>
    </source>
</evidence>
<dbReference type="STRING" id="857265.WG78_02975"/>
<keyword evidence="1" id="KW-0805">Transcription regulation</keyword>
<dbReference type="AlphaFoldDB" id="A0A0N0GQA4"/>
<dbReference type="InterPro" id="IPR036271">
    <property type="entry name" value="Tet_transcr_reg_TetR-rel_C_sf"/>
</dbReference>
<evidence type="ECO:0000256" key="2">
    <source>
        <dbReference type="ARBA" id="ARBA00023125"/>
    </source>
</evidence>
<dbReference type="Pfam" id="PF00440">
    <property type="entry name" value="TetR_N"/>
    <property type="match status" value="1"/>
</dbReference>
<comment type="caution">
    <text evidence="6">The sequence shown here is derived from an EMBL/GenBank/DDBJ whole genome shotgun (WGS) entry which is preliminary data.</text>
</comment>
<reference evidence="6 7" key="1">
    <citation type="submission" date="2015-07" db="EMBL/GenBank/DDBJ databases">
        <title>Draft genome sequence of the Amantichitinum ursilacus IGB-41, a new chitin-degrading bacterium.</title>
        <authorList>
            <person name="Kirstahler P."/>
            <person name="Guenther M."/>
            <person name="Grumaz C."/>
            <person name="Rupp S."/>
            <person name="Zibek S."/>
            <person name="Sohn K."/>
        </authorList>
    </citation>
    <scope>NUCLEOTIDE SEQUENCE [LARGE SCALE GENOMIC DNA]</scope>
    <source>
        <strain evidence="6 7">IGB-41</strain>
    </source>
</reference>
<keyword evidence="2 4" id="KW-0238">DNA-binding</keyword>
<dbReference type="PATRIC" id="fig|857265.3.peg.611"/>
<dbReference type="GO" id="GO:0003677">
    <property type="term" value="F:DNA binding"/>
    <property type="evidence" value="ECO:0007669"/>
    <property type="project" value="UniProtKB-UniRule"/>
</dbReference>
<gene>
    <name evidence="6" type="ORF">WG78_02975</name>
</gene>
<evidence type="ECO:0000313" key="7">
    <source>
        <dbReference type="Proteomes" id="UP000037939"/>
    </source>
</evidence>
<dbReference type="SUPFAM" id="SSF48498">
    <property type="entry name" value="Tetracyclin repressor-like, C-terminal domain"/>
    <property type="match status" value="1"/>
</dbReference>
<organism evidence="6 7">
    <name type="scientific">Amantichitinum ursilacus</name>
    <dbReference type="NCBI Taxonomy" id="857265"/>
    <lineage>
        <taxon>Bacteria</taxon>
        <taxon>Pseudomonadati</taxon>
        <taxon>Pseudomonadota</taxon>
        <taxon>Betaproteobacteria</taxon>
        <taxon>Neisseriales</taxon>
        <taxon>Chitinibacteraceae</taxon>
        <taxon>Amantichitinum</taxon>
    </lineage>
</organism>
<sequence>MGTSRADKAATHERIVQTAAARFREVGVDGLSVADLMRQAGLTHGGFYKHFASREALVDEAVTSALRNGGEALRQKLAARPDVTMEDLVAGYLNAEHRDGPASGCAVTALAADVGRCGAPTRAAYAAQVEANLNTLQALLPPELSPEQRRARGMLIQSALVGALAMARAMGGEHALSDEFIATVRQQLSALAHAAPPQP</sequence>
<evidence type="ECO:0000256" key="1">
    <source>
        <dbReference type="ARBA" id="ARBA00023015"/>
    </source>
</evidence>